<dbReference type="EC" id="2.4.-.-" evidence="2"/>
<dbReference type="GO" id="GO:0016758">
    <property type="term" value="F:hexosyltransferase activity"/>
    <property type="evidence" value="ECO:0007669"/>
    <property type="project" value="UniProtKB-ARBA"/>
</dbReference>
<evidence type="ECO:0000313" key="2">
    <source>
        <dbReference type="EMBL" id="MCX2837490.1"/>
    </source>
</evidence>
<feature type="domain" description="Glycosyltransferase 2-like" evidence="1">
    <location>
        <begin position="6"/>
        <end position="136"/>
    </location>
</feature>
<dbReference type="InterPro" id="IPR001173">
    <property type="entry name" value="Glyco_trans_2-like"/>
</dbReference>
<accession>A0A9X3CVN2</accession>
<dbReference type="RefSeq" id="WP_266068722.1">
    <property type="nucleotide sequence ID" value="NZ_JAPJDA010000006.1"/>
</dbReference>
<dbReference type="Proteomes" id="UP001148482">
    <property type="component" value="Unassembled WGS sequence"/>
</dbReference>
<protein>
    <submittedName>
        <fullName evidence="2">Glycosyltransferase</fullName>
        <ecNumber evidence="2">2.4.-.-</ecNumber>
    </submittedName>
</protein>
<organism evidence="2 3">
    <name type="scientific">Salinimicrobium profundisediminis</name>
    <dbReference type="NCBI Taxonomy" id="2994553"/>
    <lineage>
        <taxon>Bacteria</taxon>
        <taxon>Pseudomonadati</taxon>
        <taxon>Bacteroidota</taxon>
        <taxon>Flavobacteriia</taxon>
        <taxon>Flavobacteriales</taxon>
        <taxon>Flavobacteriaceae</taxon>
        <taxon>Salinimicrobium</taxon>
    </lineage>
</organism>
<dbReference type="PANTHER" id="PTHR22916:SF3">
    <property type="entry name" value="UDP-GLCNAC:BETAGAL BETA-1,3-N-ACETYLGLUCOSAMINYLTRANSFERASE-LIKE PROTEIN 1"/>
    <property type="match status" value="1"/>
</dbReference>
<proteinExistence type="predicted"/>
<keyword evidence="3" id="KW-1185">Reference proteome</keyword>
<evidence type="ECO:0000313" key="3">
    <source>
        <dbReference type="Proteomes" id="UP001148482"/>
    </source>
</evidence>
<sequence length="292" mass="34929">MKVMVSICIPTYNGEQFIKETLNSIKSQSYTNFEVVVSDDNSTDNTLEVVRKFAEEVDFPIYIFHHRPKGIGANWNNSIRRANGKYIKFLFQDDLLEPNCLNEMVSIFGFNNEIGLVVSKRKFLVEKSMKTERTNKWIERHADLQAHLHLPSRRINILNRNFFSSPQFYTSPFNKIGEPSVVMFPKSVFEEVGEFDERLEQILDYEYWYRILKKHEIAIIDESLVKFRIHDQQATNVNRNRQILDYLLYPKILYQNYFWLLHPKVQKQLWLTFHPVPRVIRKLKQIFNRYPL</sequence>
<gene>
    <name evidence="2" type="ORF">OQ279_04935</name>
</gene>
<name>A0A9X3CVN2_9FLAO</name>
<keyword evidence="2" id="KW-0808">Transferase</keyword>
<reference evidence="2" key="1">
    <citation type="submission" date="2022-11" db="EMBL/GenBank/DDBJ databases">
        <title>Salinimicrobium profundisediminis sp. nov., isolated from deep-sea sediment of the Mariana Trench.</title>
        <authorList>
            <person name="Fu H."/>
        </authorList>
    </citation>
    <scope>NUCLEOTIDE SEQUENCE</scope>
    <source>
        <strain evidence="2">MT39</strain>
    </source>
</reference>
<dbReference type="Gene3D" id="3.90.550.10">
    <property type="entry name" value="Spore Coat Polysaccharide Biosynthesis Protein SpsA, Chain A"/>
    <property type="match status" value="1"/>
</dbReference>
<keyword evidence="2" id="KW-0328">Glycosyltransferase</keyword>
<dbReference type="SUPFAM" id="SSF53448">
    <property type="entry name" value="Nucleotide-diphospho-sugar transferases"/>
    <property type="match status" value="1"/>
</dbReference>
<evidence type="ECO:0000259" key="1">
    <source>
        <dbReference type="Pfam" id="PF00535"/>
    </source>
</evidence>
<dbReference type="InterPro" id="IPR029044">
    <property type="entry name" value="Nucleotide-diphossugar_trans"/>
</dbReference>
<dbReference type="PANTHER" id="PTHR22916">
    <property type="entry name" value="GLYCOSYLTRANSFERASE"/>
    <property type="match status" value="1"/>
</dbReference>
<comment type="caution">
    <text evidence="2">The sequence shown here is derived from an EMBL/GenBank/DDBJ whole genome shotgun (WGS) entry which is preliminary data.</text>
</comment>
<dbReference type="Pfam" id="PF00535">
    <property type="entry name" value="Glycos_transf_2"/>
    <property type="match status" value="1"/>
</dbReference>
<dbReference type="AlphaFoldDB" id="A0A9X3CVN2"/>
<dbReference type="EMBL" id="JAPJDA010000006">
    <property type="protein sequence ID" value="MCX2837490.1"/>
    <property type="molecule type" value="Genomic_DNA"/>
</dbReference>